<sequence length="555" mass="62507">MLLHKLVSLDLSYNSDLKLEPHVFIYMIQNFTNLEELSLGWVNISSVLPRSLNISSSLKLLNLQYTGLQGKLPHYIFEFQYLETLFLSLNQFIGNIPSEIMVNLTHLTTLDLSNNKLNGTLPSWLFTSPSGDWELDTLLTSLTNLEYLDLSYNGFSVTTKNGNHYVNPDFWFLKLACCKLKVFPKSLRAMQKLKELDLSSNEIHGHIPLWAGEIGGLPQFQWYELLELYLHSNQIEGPFPSSVCNMSNLEFLDLHNNSFGGVIPQCFEKATSSLQLVDLGTNRFQGAIPNVSENSLQVIDLSHNGFVGQLPAKYFQKFDDMKNLMIKSTIPQYLHMAGEPYSFILTMKGVEQDFPQLFVAYTIINLSNNKFQSEIPFIIGSLISLKVLDLSHNKLTGPIPHALGKLSEIESLDLSWNQLTSEIPQSLADLTFLGFLNLSQNHLTGRIPQGKQFNTFEGNSFAGNPNLCGPQLRKKCNEHPQEPQLESDGAGGDEESGFTWEVVALGYGCGTLLGLVMGYLMLSTRKVKWFNAIADAGEYMIITRRKTRRYAYIGQ</sequence>
<evidence type="ECO:0000313" key="13">
    <source>
        <dbReference type="EMBL" id="PWA83534.1"/>
    </source>
</evidence>
<evidence type="ECO:0000256" key="2">
    <source>
        <dbReference type="ARBA" id="ARBA00009592"/>
    </source>
</evidence>
<name>A0A2U1PCP6_ARTAN</name>
<dbReference type="EMBL" id="PKPP01001338">
    <property type="protein sequence ID" value="PWA83534.1"/>
    <property type="molecule type" value="Genomic_DNA"/>
</dbReference>
<dbReference type="Proteomes" id="UP000245207">
    <property type="component" value="Unassembled WGS sequence"/>
</dbReference>
<dbReference type="OrthoDB" id="442066at2759"/>
<keyword evidence="4" id="KW-0433">Leucine-rich repeat</keyword>
<dbReference type="PANTHER" id="PTHR27004">
    <property type="entry name" value="RECEPTOR-LIKE PROTEIN 12 ISOFORM X1"/>
    <property type="match status" value="1"/>
</dbReference>
<evidence type="ECO:0000256" key="6">
    <source>
        <dbReference type="ARBA" id="ARBA00022737"/>
    </source>
</evidence>
<dbReference type="InterPro" id="IPR001611">
    <property type="entry name" value="Leu-rich_rpt"/>
</dbReference>
<dbReference type="FunFam" id="3.80.10.10:FF:000213">
    <property type="entry name" value="Tyrosine-sulfated glycopeptide receptor 1"/>
    <property type="match status" value="1"/>
</dbReference>
<reference evidence="13 14" key="1">
    <citation type="journal article" date="2018" name="Mol. Plant">
        <title>The genome of Artemisia annua provides insight into the evolution of Asteraceae family and artemisinin biosynthesis.</title>
        <authorList>
            <person name="Shen Q."/>
            <person name="Zhang L."/>
            <person name="Liao Z."/>
            <person name="Wang S."/>
            <person name="Yan T."/>
            <person name="Shi P."/>
            <person name="Liu M."/>
            <person name="Fu X."/>
            <person name="Pan Q."/>
            <person name="Wang Y."/>
            <person name="Lv Z."/>
            <person name="Lu X."/>
            <person name="Zhang F."/>
            <person name="Jiang W."/>
            <person name="Ma Y."/>
            <person name="Chen M."/>
            <person name="Hao X."/>
            <person name="Li L."/>
            <person name="Tang Y."/>
            <person name="Lv G."/>
            <person name="Zhou Y."/>
            <person name="Sun X."/>
            <person name="Brodelius P.E."/>
            <person name="Rose J.K.C."/>
            <person name="Tang K."/>
        </authorList>
    </citation>
    <scope>NUCLEOTIDE SEQUENCE [LARGE SCALE GENOMIC DNA]</scope>
    <source>
        <strain evidence="14">cv. Huhao1</strain>
        <tissue evidence="13">Leaf</tissue>
    </source>
</reference>
<keyword evidence="7 12" id="KW-1133">Transmembrane helix</keyword>
<keyword evidence="3" id="KW-1003">Cell membrane</keyword>
<dbReference type="InterPro" id="IPR003591">
    <property type="entry name" value="Leu-rich_rpt_typical-subtyp"/>
</dbReference>
<feature type="region of interest" description="Disordered" evidence="11">
    <location>
        <begin position="472"/>
        <end position="493"/>
    </location>
</feature>
<dbReference type="GO" id="GO:0051707">
    <property type="term" value="P:response to other organism"/>
    <property type="evidence" value="ECO:0007669"/>
    <property type="project" value="UniProtKB-ARBA"/>
</dbReference>
<feature type="transmembrane region" description="Helical" evidence="12">
    <location>
        <begin position="502"/>
        <end position="522"/>
    </location>
</feature>
<dbReference type="STRING" id="35608.A0A2U1PCP6"/>
<proteinExistence type="inferred from homology"/>
<dbReference type="SUPFAM" id="SSF52058">
    <property type="entry name" value="L domain-like"/>
    <property type="match status" value="1"/>
</dbReference>
<evidence type="ECO:0000256" key="10">
    <source>
        <dbReference type="ARBA" id="ARBA00023180"/>
    </source>
</evidence>
<keyword evidence="6" id="KW-0677">Repeat</keyword>
<protein>
    <submittedName>
        <fullName evidence="13">Leucine-rich repeat-containing protein</fullName>
    </submittedName>
</protein>
<keyword evidence="5 12" id="KW-0812">Transmembrane</keyword>
<evidence type="ECO:0000256" key="9">
    <source>
        <dbReference type="ARBA" id="ARBA00023170"/>
    </source>
</evidence>
<evidence type="ECO:0000313" key="14">
    <source>
        <dbReference type="Proteomes" id="UP000245207"/>
    </source>
</evidence>
<dbReference type="Pfam" id="PF13855">
    <property type="entry name" value="LRR_8"/>
    <property type="match status" value="1"/>
</dbReference>
<keyword evidence="9" id="KW-0675">Receptor</keyword>
<keyword evidence="8 12" id="KW-0472">Membrane</keyword>
<evidence type="ECO:0000256" key="3">
    <source>
        <dbReference type="ARBA" id="ARBA00022475"/>
    </source>
</evidence>
<evidence type="ECO:0000256" key="7">
    <source>
        <dbReference type="ARBA" id="ARBA00022989"/>
    </source>
</evidence>
<evidence type="ECO:0000256" key="4">
    <source>
        <dbReference type="ARBA" id="ARBA00022614"/>
    </source>
</evidence>
<gene>
    <name evidence="13" type="ORF">CTI12_AA167610</name>
</gene>
<comment type="similarity">
    <text evidence="2">Belongs to the RLP family.</text>
</comment>
<evidence type="ECO:0000256" key="12">
    <source>
        <dbReference type="SAM" id="Phobius"/>
    </source>
</evidence>
<dbReference type="PANTHER" id="PTHR27004:SF439">
    <property type="entry name" value="LEUCINE-RICH REPEAT-CONTAINING N-TERMINAL PLANT-TYPE DOMAIN-CONTAINING PROTEIN"/>
    <property type="match status" value="1"/>
</dbReference>
<comment type="subcellular location">
    <subcellularLocation>
        <location evidence="1">Cell membrane</location>
        <topology evidence="1">Single-pass type I membrane protein</topology>
    </subcellularLocation>
</comment>
<evidence type="ECO:0000256" key="5">
    <source>
        <dbReference type="ARBA" id="ARBA00022692"/>
    </source>
</evidence>
<accession>A0A2U1PCP6</accession>
<organism evidence="13 14">
    <name type="scientific">Artemisia annua</name>
    <name type="common">Sweet wormwood</name>
    <dbReference type="NCBI Taxonomy" id="35608"/>
    <lineage>
        <taxon>Eukaryota</taxon>
        <taxon>Viridiplantae</taxon>
        <taxon>Streptophyta</taxon>
        <taxon>Embryophyta</taxon>
        <taxon>Tracheophyta</taxon>
        <taxon>Spermatophyta</taxon>
        <taxon>Magnoliopsida</taxon>
        <taxon>eudicotyledons</taxon>
        <taxon>Gunneridae</taxon>
        <taxon>Pentapetalae</taxon>
        <taxon>asterids</taxon>
        <taxon>campanulids</taxon>
        <taxon>Asterales</taxon>
        <taxon>Asteraceae</taxon>
        <taxon>Asteroideae</taxon>
        <taxon>Anthemideae</taxon>
        <taxon>Artemisiinae</taxon>
        <taxon>Artemisia</taxon>
    </lineage>
</organism>
<evidence type="ECO:0000256" key="11">
    <source>
        <dbReference type="SAM" id="MobiDB-lite"/>
    </source>
</evidence>
<comment type="caution">
    <text evidence="13">The sequence shown here is derived from an EMBL/GenBank/DDBJ whole genome shotgun (WGS) entry which is preliminary data.</text>
</comment>
<dbReference type="Pfam" id="PF00560">
    <property type="entry name" value="LRR_1"/>
    <property type="match status" value="3"/>
</dbReference>
<dbReference type="GO" id="GO:0005886">
    <property type="term" value="C:plasma membrane"/>
    <property type="evidence" value="ECO:0007669"/>
    <property type="project" value="UniProtKB-SubCell"/>
</dbReference>
<dbReference type="GO" id="GO:0006952">
    <property type="term" value="P:defense response"/>
    <property type="evidence" value="ECO:0007669"/>
    <property type="project" value="UniProtKB-ARBA"/>
</dbReference>
<dbReference type="Gene3D" id="3.80.10.10">
    <property type="entry name" value="Ribonuclease Inhibitor"/>
    <property type="match status" value="2"/>
</dbReference>
<dbReference type="SMART" id="SM00369">
    <property type="entry name" value="LRR_TYP"/>
    <property type="match status" value="8"/>
</dbReference>
<dbReference type="PRINTS" id="PR00019">
    <property type="entry name" value="LEURICHRPT"/>
</dbReference>
<dbReference type="InterPro" id="IPR032675">
    <property type="entry name" value="LRR_dom_sf"/>
</dbReference>
<dbReference type="AlphaFoldDB" id="A0A2U1PCP6"/>
<evidence type="ECO:0000256" key="1">
    <source>
        <dbReference type="ARBA" id="ARBA00004251"/>
    </source>
</evidence>
<evidence type="ECO:0000256" key="8">
    <source>
        <dbReference type="ARBA" id="ARBA00023136"/>
    </source>
</evidence>
<keyword evidence="10" id="KW-0325">Glycoprotein</keyword>
<dbReference type="Pfam" id="PF13516">
    <property type="entry name" value="LRR_6"/>
    <property type="match status" value="2"/>
</dbReference>
<keyword evidence="14" id="KW-1185">Reference proteome</keyword>